<dbReference type="OrthoDB" id="332281at2759"/>
<name>A0A212CNW0_CEREH</name>
<proteinExistence type="predicted"/>
<evidence type="ECO:0000313" key="4">
    <source>
        <dbReference type="Proteomes" id="UP000242450"/>
    </source>
</evidence>
<dbReference type="AlphaFoldDB" id="A0A212CNW0"/>
<reference evidence="3 4" key="1">
    <citation type="journal article" date="2018" name="Mol. Genet. Genomics">
        <title>The red deer Cervus elaphus genome CerEla1.0: sequencing, annotating, genes, and chromosomes.</title>
        <authorList>
            <person name="Bana N.A."/>
            <person name="Nyiri A."/>
            <person name="Nagy J."/>
            <person name="Frank K."/>
            <person name="Nagy T."/>
            <person name="Steger V."/>
            <person name="Schiller M."/>
            <person name="Lakatos P."/>
            <person name="Sugar L."/>
            <person name="Horn P."/>
            <person name="Barta E."/>
            <person name="Orosz L."/>
        </authorList>
    </citation>
    <scope>NUCLEOTIDE SEQUENCE [LARGE SCALE GENOMIC DNA]</scope>
    <source>
        <strain evidence="3">Hungarian</strain>
    </source>
</reference>
<protein>
    <submittedName>
        <fullName evidence="3">COG2</fullName>
    </submittedName>
</protein>
<dbReference type="Proteomes" id="UP000242450">
    <property type="component" value="Chromosome 15"/>
</dbReference>
<feature type="region of interest" description="Disordered" evidence="1">
    <location>
        <begin position="25"/>
        <end position="68"/>
    </location>
</feature>
<evidence type="ECO:0000259" key="2">
    <source>
        <dbReference type="Pfam" id="PF12022"/>
    </source>
</evidence>
<accession>A0A212CNW0</accession>
<comment type="caution">
    <text evidence="3">The sequence shown here is derived from an EMBL/GenBank/DDBJ whole genome shotgun (WGS) entry which is preliminary data.</text>
</comment>
<organism evidence="3 4">
    <name type="scientific">Cervus elaphus hippelaphus</name>
    <name type="common">European red deer</name>
    <dbReference type="NCBI Taxonomy" id="46360"/>
    <lineage>
        <taxon>Eukaryota</taxon>
        <taxon>Metazoa</taxon>
        <taxon>Chordata</taxon>
        <taxon>Craniata</taxon>
        <taxon>Vertebrata</taxon>
        <taxon>Euteleostomi</taxon>
        <taxon>Mammalia</taxon>
        <taxon>Eutheria</taxon>
        <taxon>Laurasiatheria</taxon>
        <taxon>Artiodactyla</taxon>
        <taxon>Ruminantia</taxon>
        <taxon>Pecora</taxon>
        <taxon>Cervidae</taxon>
        <taxon>Cervinae</taxon>
        <taxon>Cervus</taxon>
    </lineage>
</organism>
<dbReference type="Pfam" id="PF12022">
    <property type="entry name" value="COG2_C"/>
    <property type="match status" value="1"/>
</dbReference>
<evidence type="ECO:0000313" key="3">
    <source>
        <dbReference type="EMBL" id="OWK07602.1"/>
    </source>
</evidence>
<keyword evidence="4" id="KW-1185">Reference proteome</keyword>
<gene>
    <name evidence="3" type="ORF">Celaphus_00008419</name>
</gene>
<evidence type="ECO:0000256" key="1">
    <source>
        <dbReference type="SAM" id="MobiDB-lite"/>
    </source>
</evidence>
<dbReference type="InterPro" id="IPR024603">
    <property type="entry name" value="COG_complex_COG2_C"/>
</dbReference>
<feature type="non-terminal residue" evidence="3">
    <location>
        <position position="117"/>
    </location>
</feature>
<dbReference type="EMBL" id="MKHE01000015">
    <property type="protein sequence ID" value="OWK07602.1"/>
    <property type="molecule type" value="Genomic_DNA"/>
</dbReference>
<feature type="domain" description="COG complex component COG2 C-terminal" evidence="2">
    <location>
        <begin position="1"/>
        <end position="89"/>
    </location>
</feature>
<sequence>MFLPLLAHRLWRLTLQIWHGTPYLSRRPISNESAKDVKKPLVTGSKDLSITQGLREDQASGPSETKPIISTSSTQLVCVVTDLDRLQEQQVVKGPLACKVPEAGLGQPARLRVVESQ</sequence>